<organism evidence="3 4">
    <name type="scientific">Mola mola</name>
    <name type="common">Ocean sunfish</name>
    <name type="synonym">Tetraodon mola</name>
    <dbReference type="NCBI Taxonomy" id="94237"/>
    <lineage>
        <taxon>Eukaryota</taxon>
        <taxon>Metazoa</taxon>
        <taxon>Chordata</taxon>
        <taxon>Craniata</taxon>
        <taxon>Vertebrata</taxon>
        <taxon>Euteleostomi</taxon>
        <taxon>Actinopterygii</taxon>
        <taxon>Neopterygii</taxon>
        <taxon>Teleostei</taxon>
        <taxon>Neoteleostei</taxon>
        <taxon>Acanthomorphata</taxon>
        <taxon>Eupercaria</taxon>
        <taxon>Tetraodontiformes</taxon>
        <taxon>Molidae</taxon>
        <taxon>Mola</taxon>
    </lineage>
</organism>
<protein>
    <recommendedName>
        <fullName evidence="2">LBH domain-containing protein</fullName>
    </recommendedName>
</protein>
<feature type="domain" description="LBH" evidence="2">
    <location>
        <begin position="27"/>
        <end position="67"/>
    </location>
</feature>
<sequence>MTEVMNSLEPGTEDFGGGGAAADQGICPDTHERYPKLSKRLPSIVVEPTDGAEVESGELRWPPDEPSSPGADAQAAGEDDFFFFFFFTRLV</sequence>
<proteinExistence type="predicted"/>
<reference evidence="3" key="2">
    <citation type="submission" date="2025-09" db="UniProtKB">
        <authorList>
            <consortium name="Ensembl"/>
        </authorList>
    </citation>
    <scope>IDENTIFICATION</scope>
</reference>
<name>A0A3Q4BZN7_MOLML</name>
<accession>A0A3Q4BZN7</accession>
<dbReference type="Ensembl" id="ENSMMOT00000028635.1">
    <property type="protein sequence ID" value="ENSMMOP00000028157.1"/>
    <property type="gene ID" value="ENSMMOG00000021284.1"/>
</dbReference>
<dbReference type="Proteomes" id="UP000261620">
    <property type="component" value="Unplaced"/>
</dbReference>
<dbReference type="PANTHER" id="PTHR14987">
    <property type="entry name" value="PROTEIN LBH-RELATED"/>
    <property type="match status" value="1"/>
</dbReference>
<dbReference type="InterPro" id="IPR042945">
    <property type="entry name" value="LBH_dom_prot"/>
</dbReference>
<reference evidence="3" key="1">
    <citation type="submission" date="2025-08" db="UniProtKB">
        <authorList>
            <consortium name="Ensembl"/>
        </authorList>
    </citation>
    <scope>IDENTIFICATION</scope>
</reference>
<evidence type="ECO:0000259" key="2">
    <source>
        <dbReference type="Pfam" id="PF15317"/>
    </source>
</evidence>
<keyword evidence="4" id="KW-1185">Reference proteome</keyword>
<dbReference type="PANTHER" id="PTHR14987:SF3">
    <property type="entry name" value="LBH DOMAIN-CONTAINING PROTEIN 2"/>
    <property type="match status" value="1"/>
</dbReference>
<dbReference type="Pfam" id="PF15317">
    <property type="entry name" value="Lbh"/>
    <property type="match status" value="1"/>
</dbReference>
<feature type="region of interest" description="Disordered" evidence="1">
    <location>
        <begin position="1"/>
        <end position="74"/>
    </location>
</feature>
<evidence type="ECO:0000256" key="1">
    <source>
        <dbReference type="SAM" id="MobiDB-lite"/>
    </source>
</evidence>
<dbReference type="InterPro" id="IPR038990">
    <property type="entry name" value="LBH_dom"/>
</dbReference>
<evidence type="ECO:0000313" key="3">
    <source>
        <dbReference type="Ensembl" id="ENSMMOP00000028157.1"/>
    </source>
</evidence>
<dbReference type="OMA" id="DTHERFP"/>
<evidence type="ECO:0000313" key="4">
    <source>
        <dbReference type="Proteomes" id="UP000261620"/>
    </source>
</evidence>
<dbReference type="AlphaFoldDB" id="A0A3Q4BZN7"/>